<evidence type="ECO:0000313" key="2">
    <source>
        <dbReference type="Proteomes" id="UP000030949"/>
    </source>
</evidence>
<dbReference type="OrthoDB" id="73001at2"/>
<evidence type="ECO:0000313" key="1">
    <source>
        <dbReference type="EMBL" id="KHK63153.1"/>
    </source>
</evidence>
<gene>
    <name evidence="1" type="ORF">JZ00_18680</name>
</gene>
<dbReference type="AlphaFoldDB" id="A0A0B1Z1L5"/>
<organism evidence="1 2">
    <name type="scientific">Pseudomonas frederiksbergensis</name>
    <dbReference type="NCBI Taxonomy" id="104087"/>
    <lineage>
        <taxon>Bacteria</taxon>
        <taxon>Pseudomonadati</taxon>
        <taxon>Pseudomonadota</taxon>
        <taxon>Gammaproteobacteria</taxon>
        <taxon>Pseudomonadales</taxon>
        <taxon>Pseudomonadaceae</taxon>
        <taxon>Pseudomonas</taxon>
    </lineage>
</organism>
<reference evidence="2" key="1">
    <citation type="submission" date="2015-03" db="EMBL/GenBank/DDBJ databases">
        <title>Pseudomonas frederiksbergensis hydrocarbon degrader.</title>
        <authorList>
            <person name="Brown L.M."/>
            <person name="Ruiz O.N."/>
            <person name="Mueller S."/>
            <person name="Gunasekera T.S."/>
        </authorList>
    </citation>
    <scope>NUCLEOTIDE SEQUENCE [LARGE SCALE GENOMIC DNA]</scope>
    <source>
        <strain evidence="2">SI8</strain>
    </source>
</reference>
<comment type="caution">
    <text evidence="1">The sequence shown here is derived from an EMBL/GenBank/DDBJ whole genome shotgun (WGS) entry which is preliminary data.</text>
</comment>
<accession>A0A0B1Z1L5</accession>
<name>A0A0B1Z1L5_9PSED</name>
<dbReference type="GO" id="GO:0003729">
    <property type="term" value="F:mRNA binding"/>
    <property type="evidence" value="ECO:0007669"/>
    <property type="project" value="InterPro"/>
</dbReference>
<dbReference type="Pfam" id="PF07927">
    <property type="entry name" value="HicA_toxin"/>
    <property type="match status" value="1"/>
</dbReference>
<dbReference type="EMBL" id="JQGJ01000012">
    <property type="protein sequence ID" value="KHK63153.1"/>
    <property type="molecule type" value="Genomic_DNA"/>
</dbReference>
<dbReference type="Proteomes" id="UP000030949">
    <property type="component" value="Unassembled WGS sequence"/>
</dbReference>
<proteinExistence type="predicted"/>
<sequence length="84" mass="9804">MNNRHRKIWEAIYHTPTSATVVFADIEALVVHLGGQVLERQGSRVKLVLREAQWRCHRPHPGKEAKKYQVEEAREFFQRAGVEL</sequence>
<dbReference type="InterPro" id="IPR012933">
    <property type="entry name" value="HicA_mRNA_interferase"/>
</dbReference>
<protein>
    <submittedName>
        <fullName evidence="1">Pilus assembly protein HicB</fullName>
    </submittedName>
</protein>